<feature type="domain" description="Xylanolytic transcriptional activator regulatory" evidence="7">
    <location>
        <begin position="63"/>
        <end position="272"/>
    </location>
</feature>
<protein>
    <submittedName>
        <fullName evidence="8">Putative fungal specific transcription protein</fullName>
    </submittedName>
</protein>
<dbReference type="GO" id="GO:0003677">
    <property type="term" value="F:DNA binding"/>
    <property type="evidence" value="ECO:0007669"/>
    <property type="project" value="InterPro"/>
</dbReference>
<dbReference type="AlphaFoldDB" id="M7TM97"/>
<comment type="subcellular location">
    <subcellularLocation>
        <location evidence="1">Nucleus</location>
    </subcellularLocation>
</comment>
<gene>
    <name evidence="8" type="ORF">UCREL1_1932</name>
</gene>
<keyword evidence="3" id="KW-0805">Transcription regulation</keyword>
<dbReference type="PANTHER" id="PTHR47338">
    <property type="entry name" value="ZN(II)2CYS6 TRANSCRIPTION FACTOR (EUROFUNG)-RELATED"/>
    <property type="match status" value="1"/>
</dbReference>
<dbReference type="GO" id="GO:0006351">
    <property type="term" value="P:DNA-templated transcription"/>
    <property type="evidence" value="ECO:0007669"/>
    <property type="project" value="InterPro"/>
</dbReference>
<dbReference type="CDD" id="cd12148">
    <property type="entry name" value="fungal_TF_MHR"/>
    <property type="match status" value="1"/>
</dbReference>
<dbReference type="InterPro" id="IPR007219">
    <property type="entry name" value="XnlR_reg_dom"/>
</dbReference>
<dbReference type="GO" id="GO:0000981">
    <property type="term" value="F:DNA-binding transcription factor activity, RNA polymerase II-specific"/>
    <property type="evidence" value="ECO:0007669"/>
    <property type="project" value="InterPro"/>
</dbReference>
<feature type="compositionally biased region" description="Low complexity" evidence="6">
    <location>
        <begin position="463"/>
        <end position="479"/>
    </location>
</feature>
<evidence type="ECO:0000256" key="1">
    <source>
        <dbReference type="ARBA" id="ARBA00004123"/>
    </source>
</evidence>
<dbReference type="EMBL" id="KB705722">
    <property type="protein sequence ID" value="EMR71036.1"/>
    <property type="molecule type" value="Genomic_DNA"/>
</dbReference>
<dbReference type="HOGENOM" id="CLU_431492_0_0_1"/>
<feature type="region of interest" description="Disordered" evidence="6">
    <location>
        <begin position="453"/>
        <end position="479"/>
    </location>
</feature>
<evidence type="ECO:0000256" key="3">
    <source>
        <dbReference type="ARBA" id="ARBA00023015"/>
    </source>
</evidence>
<sequence length="634" mass="67823">MSANANVNGAPIVVYQASSLSNDLMLRHVDPLAAITASQILSLIPHQATPAGPEPDWRPSVGEYFTFIHPWFAVVHPILFERQIAELISSLSSSSSSAHEPSPPMTSQPSPVSSSHDHPMSIKNAVSGYQALSEHHLKQLALLVVAMHLITQLRCTEAGCRPMFGPTYRTVKRLLALMLLGYTESSSRPTIELVQCGAIMALYEYGHGDAATAYRTLGETVAAASILGVRPGLIDPGGEKAVPGLDLASLSSTEKEQRGGLWWGMFILDQFIHKDDGTHHLPFVVETPSDATLLPETPPAPVSSPGGAGGYKVDVQPRHPTSVIVGTVKLGPFQLSAKIASLLHRALRIDKERDPRPVKMPRTTTFADLDHEVRRTSQTLLVETTQWEAMLESFAMLVSALFTLYLPYLSIIEHTAPAATAADTELSTALAALQFACKLSTDVSCMVNKKIDATPLPPPPTSSRPSNNNNSGSGSGISNSSGSISSAAAAATTSTTNSSLAILAAPAGATCYAVIVALAGFQRIFPADRERCREAIAEKFESLRLFSLRWGIAEEMIRQLEEQRGINRSDYLLKGSYEEYEEYDDEDGDGDGDEGMGVGVENGVEANEEVAAESLGAPMGMNGGGGGDDRMVWS</sequence>
<evidence type="ECO:0000313" key="8">
    <source>
        <dbReference type="EMBL" id="EMR71036.1"/>
    </source>
</evidence>
<evidence type="ECO:0000256" key="6">
    <source>
        <dbReference type="SAM" id="MobiDB-lite"/>
    </source>
</evidence>
<dbReference type="GO" id="GO:0008270">
    <property type="term" value="F:zinc ion binding"/>
    <property type="evidence" value="ECO:0007669"/>
    <property type="project" value="InterPro"/>
</dbReference>
<feature type="region of interest" description="Disordered" evidence="6">
    <location>
        <begin position="610"/>
        <end position="634"/>
    </location>
</feature>
<dbReference type="eggNOG" id="ENOG502RP3U">
    <property type="taxonomic scope" value="Eukaryota"/>
</dbReference>
<feature type="region of interest" description="Disordered" evidence="6">
    <location>
        <begin position="95"/>
        <end position="118"/>
    </location>
</feature>
<reference evidence="9" key="1">
    <citation type="journal article" date="2013" name="Genome Announc.">
        <title>Draft genome sequence of the grapevine dieback fungus Eutypa lata UCR-EL1.</title>
        <authorList>
            <person name="Blanco-Ulate B."/>
            <person name="Rolshausen P.E."/>
            <person name="Cantu D."/>
        </authorList>
    </citation>
    <scope>NUCLEOTIDE SEQUENCE [LARGE SCALE GENOMIC DNA]</scope>
    <source>
        <strain evidence="9">UCR-EL1</strain>
    </source>
</reference>
<evidence type="ECO:0000259" key="7">
    <source>
        <dbReference type="Pfam" id="PF04082"/>
    </source>
</evidence>
<dbReference type="InterPro" id="IPR050815">
    <property type="entry name" value="TF_fung"/>
</dbReference>
<evidence type="ECO:0000256" key="5">
    <source>
        <dbReference type="ARBA" id="ARBA00023242"/>
    </source>
</evidence>
<organism evidence="8 9">
    <name type="scientific">Eutypa lata (strain UCR-EL1)</name>
    <name type="common">Grapevine dieback disease fungus</name>
    <name type="synonym">Eutypa armeniacae</name>
    <dbReference type="NCBI Taxonomy" id="1287681"/>
    <lineage>
        <taxon>Eukaryota</taxon>
        <taxon>Fungi</taxon>
        <taxon>Dikarya</taxon>
        <taxon>Ascomycota</taxon>
        <taxon>Pezizomycotina</taxon>
        <taxon>Sordariomycetes</taxon>
        <taxon>Xylariomycetidae</taxon>
        <taxon>Xylariales</taxon>
        <taxon>Diatrypaceae</taxon>
        <taxon>Eutypa</taxon>
    </lineage>
</organism>
<keyword evidence="4" id="KW-0804">Transcription</keyword>
<evidence type="ECO:0000256" key="4">
    <source>
        <dbReference type="ARBA" id="ARBA00023163"/>
    </source>
</evidence>
<dbReference type="Proteomes" id="UP000012174">
    <property type="component" value="Unassembled WGS sequence"/>
</dbReference>
<evidence type="ECO:0000313" key="9">
    <source>
        <dbReference type="Proteomes" id="UP000012174"/>
    </source>
</evidence>
<dbReference type="OMA" id="ERYFETM"/>
<accession>M7TM97</accession>
<dbReference type="STRING" id="1287681.M7TM97"/>
<evidence type="ECO:0000256" key="2">
    <source>
        <dbReference type="ARBA" id="ARBA00022723"/>
    </source>
</evidence>
<dbReference type="GO" id="GO:0005634">
    <property type="term" value="C:nucleus"/>
    <property type="evidence" value="ECO:0007669"/>
    <property type="project" value="UniProtKB-SubCell"/>
</dbReference>
<dbReference type="KEGG" id="ela:UCREL1_1932"/>
<proteinExistence type="predicted"/>
<keyword evidence="9" id="KW-1185">Reference proteome</keyword>
<dbReference type="PANTHER" id="PTHR47338:SF20">
    <property type="entry name" value="ZN(II)2CYS6 TRANSCRIPTION FACTOR (EUROFUNG)"/>
    <property type="match status" value="1"/>
</dbReference>
<keyword evidence="2" id="KW-0479">Metal-binding</keyword>
<dbReference type="OrthoDB" id="3522308at2759"/>
<name>M7TM97_EUTLA</name>
<dbReference type="Pfam" id="PF04082">
    <property type="entry name" value="Fungal_trans"/>
    <property type="match status" value="1"/>
</dbReference>
<keyword evidence="5" id="KW-0539">Nucleus</keyword>